<dbReference type="KEGG" id="tci:A7K98_15135"/>
<protein>
    <recommendedName>
        <fullName evidence="6">Immunity protein</fullName>
    </recommendedName>
</protein>
<keyword evidence="1" id="KW-0812">Transmembrane</keyword>
<name>A0A1Y0LLT5_TATCI</name>
<evidence type="ECO:0000313" key="3">
    <source>
        <dbReference type="EMBL" id="ARU99006.1"/>
    </source>
</evidence>
<evidence type="ECO:0008006" key="6">
    <source>
        <dbReference type="Google" id="ProtNLM"/>
    </source>
</evidence>
<evidence type="ECO:0000313" key="4">
    <source>
        <dbReference type="Proteomes" id="UP000195729"/>
    </source>
</evidence>
<gene>
    <name evidence="2" type="ORF">A7K98_15135</name>
    <name evidence="3" type="ORF">A7K99_15120</name>
</gene>
<proteinExistence type="predicted"/>
<dbReference type="RefSeq" id="WP_087489333.1">
    <property type="nucleotide sequence ID" value="NZ_CP015579.1"/>
</dbReference>
<evidence type="ECO:0000256" key="1">
    <source>
        <dbReference type="SAM" id="Phobius"/>
    </source>
</evidence>
<dbReference type="EMBL" id="CP015579">
    <property type="protein sequence ID" value="ARU94968.1"/>
    <property type="molecule type" value="Genomic_DNA"/>
</dbReference>
<reference evidence="4 5" key="1">
    <citation type="submission" date="2016-05" db="EMBL/GenBank/DDBJ databases">
        <title>Complete genome sequence of two 2,5-diketo-D-glunonic acid producing strain Tatumella citrea.</title>
        <authorList>
            <person name="Duan C."/>
            <person name="Yang J."/>
            <person name="Yang S."/>
        </authorList>
    </citation>
    <scope>NUCLEOTIDE SEQUENCE [LARGE SCALE GENOMIC DNA]</scope>
    <source>
        <strain evidence="3 4">ATCC 39140</strain>
        <strain evidence="2 5">DSM 13699</strain>
    </source>
</reference>
<organism evidence="2 5">
    <name type="scientific">Tatumella citrea</name>
    <name type="common">Pantoea citrea</name>
    <dbReference type="NCBI Taxonomy" id="53336"/>
    <lineage>
        <taxon>Bacteria</taxon>
        <taxon>Pseudomonadati</taxon>
        <taxon>Pseudomonadota</taxon>
        <taxon>Gammaproteobacteria</taxon>
        <taxon>Enterobacterales</taxon>
        <taxon>Erwiniaceae</taxon>
        <taxon>Tatumella</taxon>
    </lineage>
</organism>
<keyword evidence="1" id="KW-0472">Membrane</keyword>
<sequence>MRFKKIDIPLFIFLIIYWIAAIFLMIFLLSLSIALIFYLKNGYELYFDFLQESIYTLHKAIPGGIILGSGIWIKARLQERNGSKKTNQ</sequence>
<feature type="transmembrane region" description="Helical" evidence="1">
    <location>
        <begin position="12"/>
        <end position="37"/>
    </location>
</feature>
<evidence type="ECO:0000313" key="2">
    <source>
        <dbReference type="EMBL" id="ARU94968.1"/>
    </source>
</evidence>
<accession>A0A1Y0LLT5</accession>
<dbReference type="Proteomes" id="UP000195729">
    <property type="component" value="Chromosome"/>
</dbReference>
<dbReference type="AlphaFoldDB" id="A0A1Y0LLT5"/>
<dbReference type="Proteomes" id="UP000195814">
    <property type="component" value="Chromosome"/>
</dbReference>
<feature type="transmembrane region" description="Helical" evidence="1">
    <location>
        <begin position="57"/>
        <end position="75"/>
    </location>
</feature>
<keyword evidence="4" id="KW-1185">Reference proteome</keyword>
<dbReference type="EMBL" id="CP015581">
    <property type="protein sequence ID" value="ARU99006.1"/>
    <property type="molecule type" value="Genomic_DNA"/>
</dbReference>
<evidence type="ECO:0000313" key="5">
    <source>
        <dbReference type="Proteomes" id="UP000195814"/>
    </source>
</evidence>
<keyword evidence="1" id="KW-1133">Transmembrane helix</keyword>
<dbReference type="OrthoDB" id="6556401at2"/>